<protein>
    <submittedName>
        <fullName evidence="1">Uncharacterized protein</fullName>
    </submittedName>
</protein>
<dbReference type="EMBL" id="LAZR01004536">
    <property type="protein sequence ID" value="KKN07726.1"/>
    <property type="molecule type" value="Genomic_DNA"/>
</dbReference>
<sequence>MTPDILAAMGPLPFPCYSWPLPGEVFTDPPRSPSTLWNWARVTHSVSLKGEPCTEHRVHLAAEACRQVNRFNPDIRATIALNFSPYQHATYERTYTGWDWIQDILFYQARLRDIRQWAGDVAVSAVLLDHERWKVGDGSLTTGDVAWKVALDYKYNVFYWIAKHAFPDVSVYLYGRGESGQRLTGNELGDGTSTRLYRPDDLEKMLGHIRGHRNSTSRLEAYGPDIGWYLAGGWSRNRFIGDAKPEDRMLPIDYPVDNDRQIGAAIAENAPHEPVILYPSPFDPRLTDGWGHFAAFAEGAGS</sequence>
<evidence type="ECO:0000313" key="1">
    <source>
        <dbReference type="EMBL" id="KKN07726.1"/>
    </source>
</evidence>
<dbReference type="AlphaFoldDB" id="A0A0F9Q373"/>
<gene>
    <name evidence="1" type="ORF">LCGC14_1064040</name>
</gene>
<comment type="caution">
    <text evidence="1">The sequence shown here is derived from an EMBL/GenBank/DDBJ whole genome shotgun (WGS) entry which is preliminary data.</text>
</comment>
<reference evidence="1" key="1">
    <citation type="journal article" date="2015" name="Nature">
        <title>Complex archaea that bridge the gap between prokaryotes and eukaryotes.</title>
        <authorList>
            <person name="Spang A."/>
            <person name="Saw J.H."/>
            <person name="Jorgensen S.L."/>
            <person name="Zaremba-Niedzwiedzka K."/>
            <person name="Martijn J."/>
            <person name="Lind A.E."/>
            <person name="van Eijk R."/>
            <person name="Schleper C."/>
            <person name="Guy L."/>
            <person name="Ettema T.J."/>
        </authorList>
    </citation>
    <scope>NUCLEOTIDE SEQUENCE</scope>
</reference>
<proteinExistence type="predicted"/>
<organism evidence="1">
    <name type="scientific">marine sediment metagenome</name>
    <dbReference type="NCBI Taxonomy" id="412755"/>
    <lineage>
        <taxon>unclassified sequences</taxon>
        <taxon>metagenomes</taxon>
        <taxon>ecological metagenomes</taxon>
    </lineage>
</organism>
<name>A0A0F9Q373_9ZZZZ</name>
<accession>A0A0F9Q373</accession>